<dbReference type="GO" id="GO:0006352">
    <property type="term" value="P:DNA-templated transcription initiation"/>
    <property type="evidence" value="ECO:0007669"/>
    <property type="project" value="InterPro"/>
</dbReference>
<proteinExistence type="predicted"/>
<dbReference type="GO" id="GO:0016987">
    <property type="term" value="F:sigma factor activity"/>
    <property type="evidence" value="ECO:0007669"/>
    <property type="project" value="UniProtKB-KW"/>
</dbReference>
<accession>A0A645DBL5</accession>
<feature type="domain" description="RNA polymerase sigma factor 70 region 4 type 2" evidence="4">
    <location>
        <begin position="16"/>
        <end position="67"/>
    </location>
</feature>
<evidence type="ECO:0000256" key="2">
    <source>
        <dbReference type="ARBA" id="ARBA00023082"/>
    </source>
</evidence>
<dbReference type="InterPro" id="IPR039425">
    <property type="entry name" value="RNA_pol_sigma-70-like"/>
</dbReference>
<dbReference type="Gene3D" id="1.10.10.10">
    <property type="entry name" value="Winged helix-like DNA-binding domain superfamily/Winged helix DNA-binding domain"/>
    <property type="match status" value="1"/>
</dbReference>
<dbReference type="SUPFAM" id="SSF88659">
    <property type="entry name" value="Sigma3 and sigma4 domains of RNA polymerase sigma factors"/>
    <property type="match status" value="1"/>
</dbReference>
<keyword evidence="3" id="KW-0804">Transcription</keyword>
<dbReference type="InterPro" id="IPR013249">
    <property type="entry name" value="RNA_pol_sigma70_r4_t2"/>
</dbReference>
<dbReference type="CDD" id="cd06171">
    <property type="entry name" value="Sigma70_r4"/>
    <property type="match status" value="1"/>
</dbReference>
<comment type="caution">
    <text evidence="5">The sequence shown here is derived from an EMBL/GenBank/DDBJ whole genome shotgun (WGS) entry which is preliminary data.</text>
</comment>
<protein>
    <recommendedName>
        <fullName evidence="4">RNA polymerase sigma factor 70 region 4 type 2 domain-containing protein</fullName>
    </recommendedName>
</protein>
<dbReference type="Pfam" id="PF08281">
    <property type="entry name" value="Sigma70_r4_2"/>
    <property type="match status" value="1"/>
</dbReference>
<evidence type="ECO:0000256" key="1">
    <source>
        <dbReference type="ARBA" id="ARBA00023015"/>
    </source>
</evidence>
<evidence type="ECO:0000259" key="4">
    <source>
        <dbReference type="Pfam" id="PF08281"/>
    </source>
</evidence>
<keyword evidence="2" id="KW-0731">Sigma factor</keyword>
<dbReference type="InterPro" id="IPR013324">
    <property type="entry name" value="RNA_pol_sigma_r3/r4-like"/>
</dbReference>
<dbReference type="EMBL" id="VSSQ01034802">
    <property type="protein sequence ID" value="MPM86860.1"/>
    <property type="molecule type" value="Genomic_DNA"/>
</dbReference>
<name>A0A645DBL5_9ZZZZ</name>
<organism evidence="5">
    <name type="scientific">bioreactor metagenome</name>
    <dbReference type="NCBI Taxonomy" id="1076179"/>
    <lineage>
        <taxon>unclassified sequences</taxon>
        <taxon>metagenomes</taxon>
        <taxon>ecological metagenomes</taxon>
    </lineage>
</organism>
<reference evidence="5" key="1">
    <citation type="submission" date="2019-08" db="EMBL/GenBank/DDBJ databases">
        <authorList>
            <person name="Kucharzyk K."/>
            <person name="Murdoch R.W."/>
            <person name="Higgins S."/>
            <person name="Loffler F."/>
        </authorList>
    </citation>
    <scope>NUCLEOTIDE SEQUENCE</scope>
</reference>
<gene>
    <name evidence="5" type="ORF">SDC9_133952</name>
</gene>
<dbReference type="AlphaFoldDB" id="A0A645DBL5"/>
<dbReference type="PANTHER" id="PTHR43133:SF60">
    <property type="entry name" value="RNA POLYMERASE SIGMA FACTOR SIGV"/>
    <property type="match status" value="1"/>
</dbReference>
<keyword evidence="1" id="KW-0805">Transcription regulation</keyword>
<evidence type="ECO:0000256" key="3">
    <source>
        <dbReference type="ARBA" id="ARBA00023163"/>
    </source>
</evidence>
<dbReference type="InterPro" id="IPR036388">
    <property type="entry name" value="WH-like_DNA-bd_sf"/>
</dbReference>
<dbReference type="PANTHER" id="PTHR43133">
    <property type="entry name" value="RNA POLYMERASE ECF-TYPE SIGMA FACTO"/>
    <property type="match status" value="1"/>
</dbReference>
<evidence type="ECO:0000313" key="5">
    <source>
        <dbReference type="EMBL" id="MPM86860.1"/>
    </source>
</evidence>
<dbReference type="GO" id="GO:0003677">
    <property type="term" value="F:DNA binding"/>
    <property type="evidence" value="ECO:0007669"/>
    <property type="project" value="InterPro"/>
</dbReference>
<sequence length="77" mass="9048">MENIEHLPFEDPTESEVMRAVLDLPAKYKDAIYLYYYEGYSADEIARFLHQSSNTVYSKLHRARAMLKQKLGEAFDE</sequence>